<dbReference type="RefSeq" id="WP_037050931.1">
    <property type="nucleotide sequence ID" value="NZ_BAAAUZ010000024.1"/>
</dbReference>
<organism evidence="5 6">
    <name type="scientific">Pseudonocardia halophobica</name>
    <dbReference type="NCBI Taxonomy" id="29401"/>
    <lineage>
        <taxon>Bacteria</taxon>
        <taxon>Bacillati</taxon>
        <taxon>Actinomycetota</taxon>
        <taxon>Actinomycetes</taxon>
        <taxon>Pseudonocardiales</taxon>
        <taxon>Pseudonocardiaceae</taxon>
        <taxon>Pseudonocardia</taxon>
    </lineage>
</organism>
<dbReference type="Gene3D" id="3.20.20.60">
    <property type="entry name" value="Phosphoenolpyruvate-binding domains"/>
    <property type="match status" value="1"/>
</dbReference>
<dbReference type="GO" id="GO:0046872">
    <property type="term" value="F:metal ion binding"/>
    <property type="evidence" value="ECO:0007669"/>
    <property type="project" value="UniProtKB-KW"/>
</dbReference>
<dbReference type="GO" id="GO:0005737">
    <property type="term" value="C:cytoplasm"/>
    <property type="evidence" value="ECO:0007669"/>
    <property type="project" value="TreeGrafter"/>
</dbReference>
<dbReference type="PANTHER" id="PTHR30502">
    <property type="entry name" value="2-KETO-3-DEOXY-L-RHAMNONATE ALDOLASE"/>
    <property type="match status" value="1"/>
</dbReference>
<evidence type="ECO:0000256" key="1">
    <source>
        <dbReference type="ARBA" id="ARBA00005568"/>
    </source>
</evidence>
<dbReference type="SUPFAM" id="SSF51621">
    <property type="entry name" value="Phosphoenolpyruvate/pyruvate domain"/>
    <property type="match status" value="1"/>
</dbReference>
<comment type="caution">
    <text evidence="5">The sequence shown here is derived from an EMBL/GenBank/DDBJ whole genome shotgun (WGS) entry which is preliminary data.</text>
</comment>
<evidence type="ECO:0000313" key="6">
    <source>
        <dbReference type="Proteomes" id="UP001143463"/>
    </source>
</evidence>
<evidence type="ECO:0000256" key="2">
    <source>
        <dbReference type="ARBA" id="ARBA00022723"/>
    </source>
</evidence>
<evidence type="ECO:0000313" key="5">
    <source>
        <dbReference type="EMBL" id="GLL14066.1"/>
    </source>
</evidence>
<reference evidence="5" key="1">
    <citation type="journal article" date="2014" name="Int. J. Syst. Evol. Microbiol.">
        <title>Complete genome sequence of Corynebacterium casei LMG S-19264T (=DSM 44701T), isolated from a smear-ripened cheese.</title>
        <authorList>
            <consortium name="US DOE Joint Genome Institute (JGI-PGF)"/>
            <person name="Walter F."/>
            <person name="Albersmeier A."/>
            <person name="Kalinowski J."/>
            <person name="Ruckert C."/>
        </authorList>
    </citation>
    <scope>NUCLEOTIDE SEQUENCE</scope>
    <source>
        <strain evidence="5">VKM Ac-1069</strain>
    </source>
</reference>
<keyword evidence="6" id="KW-1185">Reference proteome</keyword>
<keyword evidence="2" id="KW-0479">Metal-binding</keyword>
<evidence type="ECO:0000259" key="4">
    <source>
        <dbReference type="Pfam" id="PF03328"/>
    </source>
</evidence>
<comment type="similarity">
    <text evidence="1">Belongs to the HpcH/HpaI aldolase family.</text>
</comment>
<reference evidence="5" key="2">
    <citation type="submission" date="2023-01" db="EMBL/GenBank/DDBJ databases">
        <authorList>
            <person name="Sun Q."/>
            <person name="Evtushenko L."/>
        </authorList>
    </citation>
    <scope>NUCLEOTIDE SEQUENCE</scope>
    <source>
        <strain evidence="5">VKM Ac-1069</strain>
    </source>
</reference>
<sequence>MPTNAIRDRWAAGEAAVDCWVSGSSVLSAEAVGRLGYDSVIIDMQHTMAEYRDVVTAVIALAATPTVPVVRVPGNDPILVGRVLDAGARGVMCPMVNTREQAERFVAACRYPPEGSRSYGPYRAADGARYFTEANADIVTFAQIETLEALANLDEIATVPGLDVLFVGPTDLSISGGGRPSMSYTDPLVDERHRAIVDAAHRAGKRAGMLALGPGDPEIGRGWGMDFLSVAMEQRLVATGAAAALKHGRSVAGPALAQA</sequence>
<dbReference type="PANTHER" id="PTHR30502:SF0">
    <property type="entry name" value="PHOSPHOENOLPYRUVATE CARBOXYLASE FAMILY PROTEIN"/>
    <property type="match status" value="1"/>
</dbReference>
<proteinExistence type="inferred from homology"/>
<evidence type="ECO:0000256" key="3">
    <source>
        <dbReference type="ARBA" id="ARBA00023239"/>
    </source>
</evidence>
<dbReference type="Pfam" id="PF03328">
    <property type="entry name" value="HpcH_HpaI"/>
    <property type="match status" value="1"/>
</dbReference>
<accession>A0A9W6NYU0</accession>
<gene>
    <name evidence="5" type="primary">hpcH</name>
    <name evidence="5" type="ORF">GCM10017577_52120</name>
</gene>
<feature type="domain" description="HpcH/HpaI aldolase/citrate lyase" evidence="4">
    <location>
        <begin position="19"/>
        <end position="237"/>
    </location>
</feature>
<protein>
    <submittedName>
        <fullName evidence="5">2,4-dihydroxyhept-2-ene-1,7-dioic acid aldolase</fullName>
    </submittedName>
</protein>
<dbReference type="AlphaFoldDB" id="A0A9W6NYU0"/>
<dbReference type="EMBL" id="BSFQ01000028">
    <property type="protein sequence ID" value="GLL14066.1"/>
    <property type="molecule type" value="Genomic_DNA"/>
</dbReference>
<dbReference type="InterPro" id="IPR015813">
    <property type="entry name" value="Pyrv/PenolPyrv_kinase-like_dom"/>
</dbReference>
<name>A0A9W6NYU0_9PSEU</name>
<dbReference type="GO" id="GO:0016832">
    <property type="term" value="F:aldehyde-lyase activity"/>
    <property type="evidence" value="ECO:0007669"/>
    <property type="project" value="TreeGrafter"/>
</dbReference>
<dbReference type="Proteomes" id="UP001143463">
    <property type="component" value="Unassembled WGS sequence"/>
</dbReference>
<dbReference type="InterPro" id="IPR050251">
    <property type="entry name" value="HpcH-HpaI_aldolase"/>
</dbReference>
<dbReference type="InterPro" id="IPR005000">
    <property type="entry name" value="Aldolase/citrate-lyase_domain"/>
</dbReference>
<keyword evidence="3" id="KW-0456">Lyase</keyword>
<dbReference type="InterPro" id="IPR040442">
    <property type="entry name" value="Pyrv_kinase-like_dom_sf"/>
</dbReference>